<accession>A0A5P8VVU3</accession>
<sequence length="44" mass="5402">MEPAFRQAFQHDNDSEVLFSGVILDVLCKWVWLTWLREKVKYFR</sequence>
<dbReference type="AlphaFoldDB" id="A0A5P8VVU3"/>
<name>A0A5P8VVU3_9NOSO</name>
<evidence type="ECO:0000313" key="1">
    <source>
        <dbReference type="EMBL" id="QFS44525.1"/>
    </source>
</evidence>
<organism evidence="1 2">
    <name type="scientific">Nostoc sphaeroides CCNUC1</name>
    <dbReference type="NCBI Taxonomy" id="2653204"/>
    <lineage>
        <taxon>Bacteria</taxon>
        <taxon>Bacillati</taxon>
        <taxon>Cyanobacteriota</taxon>
        <taxon>Cyanophyceae</taxon>
        <taxon>Nostocales</taxon>
        <taxon>Nostocaceae</taxon>
        <taxon>Nostoc</taxon>
    </lineage>
</organism>
<reference evidence="1 2" key="1">
    <citation type="submission" date="2019-10" db="EMBL/GenBank/DDBJ databases">
        <title>Genomic and transcriptomic insights into the perfect genentic adaptation of a filamentous nitrogen-fixing cyanobacterium to rice fields.</title>
        <authorList>
            <person name="Chen Z."/>
        </authorList>
    </citation>
    <scope>NUCLEOTIDE SEQUENCE [LARGE SCALE GENOMIC DNA]</scope>
    <source>
        <strain evidence="1">CCNUC1</strain>
    </source>
</reference>
<proteinExistence type="predicted"/>
<gene>
    <name evidence="1" type="ORF">GXM_02000</name>
</gene>
<protein>
    <submittedName>
        <fullName evidence="1">Uncharacterized protein</fullName>
    </submittedName>
</protein>
<dbReference type="Proteomes" id="UP000326678">
    <property type="component" value="Chromosome Gxm1"/>
</dbReference>
<dbReference type="KEGG" id="nsh:GXM_02000"/>
<keyword evidence="2" id="KW-1185">Reference proteome</keyword>
<dbReference type="EMBL" id="CP045226">
    <property type="protein sequence ID" value="QFS44525.1"/>
    <property type="molecule type" value="Genomic_DNA"/>
</dbReference>
<evidence type="ECO:0000313" key="2">
    <source>
        <dbReference type="Proteomes" id="UP000326678"/>
    </source>
</evidence>